<comment type="caution">
    <text evidence="1">The sequence shown here is derived from an EMBL/GenBank/DDBJ whole genome shotgun (WGS) entry which is preliminary data.</text>
</comment>
<dbReference type="SUPFAM" id="SSF52540">
    <property type="entry name" value="P-loop containing nucleoside triphosphate hydrolases"/>
    <property type="match status" value="1"/>
</dbReference>
<name>A0AAU9JXS4_9CILI</name>
<accession>A0AAU9JXS4</accession>
<dbReference type="AlphaFoldDB" id="A0AAU9JXS4"/>
<dbReference type="Proteomes" id="UP001162131">
    <property type="component" value="Unassembled WGS sequence"/>
</dbReference>
<reference evidence="1" key="1">
    <citation type="submission" date="2021-09" db="EMBL/GenBank/DDBJ databases">
        <authorList>
            <consortium name="AG Swart"/>
            <person name="Singh M."/>
            <person name="Singh A."/>
            <person name="Seah K."/>
            <person name="Emmerich C."/>
        </authorList>
    </citation>
    <scope>NUCLEOTIDE SEQUENCE</scope>
    <source>
        <strain evidence="1">ATCC30299</strain>
    </source>
</reference>
<protein>
    <submittedName>
        <fullName evidence="1">Uncharacterized protein</fullName>
    </submittedName>
</protein>
<dbReference type="Gene3D" id="3.40.50.300">
    <property type="entry name" value="P-loop containing nucleotide triphosphate hydrolases"/>
    <property type="match status" value="1"/>
</dbReference>
<dbReference type="InterPro" id="IPR027417">
    <property type="entry name" value="P-loop_NTPase"/>
</dbReference>
<organism evidence="1 2">
    <name type="scientific">Blepharisma stoltei</name>
    <dbReference type="NCBI Taxonomy" id="1481888"/>
    <lineage>
        <taxon>Eukaryota</taxon>
        <taxon>Sar</taxon>
        <taxon>Alveolata</taxon>
        <taxon>Ciliophora</taxon>
        <taxon>Postciliodesmatophora</taxon>
        <taxon>Heterotrichea</taxon>
        <taxon>Heterotrichida</taxon>
        <taxon>Blepharismidae</taxon>
        <taxon>Blepharisma</taxon>
    </lineage>
</organism>
<keyword evidence="2" id="KW-1185">Reference proteome</keyword>
<dbReference type="EMBL" id="CAJZBQ010000039">
    <property type="protein sequence ID" value="CAG9325726.1"/>
    <property type="molecule type" value="Genomic_DNA"/>
</dbReference>
<evidence type="ECO:0000313" key="2">
    <source>
        <dbReference type="Proteomes" id="UP001162131"/>
    </source>
</evidence>
<proteinExistence type="predicted"/>
<evidence type="ECO:0000313" key="1">
    <source>
        <dbReference type="EMBL" id="CAG9325726.1"/>
    </source>
</evidence>
<sequence length="97" mass="10563">MNISKEFSKNMSQDGSVVPVIKAEENSSFIEAYQEKIPNAANGHDERTKIQLCWDNVSYVIESRGEQTQILKSISGKANPGELLVLMGSSGTGKNTS</sequence>
<gene>
    <name evidence="1" type="ORF">BSTOLATCC_MIC39521</name>
</gene>